<dbReference type="SUPFAM" id="SSF53756">
    <property type="entry name" value="UDP-Glycosyltransferase/glycogen phosphorylase"/>
    <property type="match status" value="1"/>
</dbReference>
<evidence type="ECO:0000313" key="4">
    <source>
        <dbReference type="Proteomes" id="UP001446205"/>
    </source>
</evidence>
<evidence type="ECO:0000313" key="3">
    <source>
        <dbReference type="EMBL" id="MEK8088874.1"/>
    </source>
</evidence>
<sequence length="387" mass="43991">MKKKRKVLLLLNSLLSGGAERHVLSLVDGLDRDMFKLSLAYLKRQENLLPQVNAERLDYLFCCEARNGFDWAALRKLIRHIRSTRPEVVMCTNQYSMLYGYLARLLAGYRFELIEVFHTTEMPKNANQWHQRLYHKLFSKCDKVIFVSKNQQEYWLAQGLRLKQHQYIHNGVDTEHFRDSFSKVEKVAIRNRYGFAESDYLVGVCAAFRPEKSHLDFLKALRRVRDLGLPAKALLIGDGPTRLEIEAYIRQSALEDAVVITGFQSDVRPLIAICDVMVLTSIAVETFSIAVLESMALGKPVISTAIGGVPEQITHGATGFLFEKGDVDALVELLLRLSDKPLREEMGRSARATVVERFTLDRMLAAYEDILMEKDVLTSGISRACST</sequence>
<dbReference type="InterPro" id="IPR050194">
    <property type="entry name" value="Glycosyltransferase_grp1"/>
</dbReference>
<dbReference type="InterPro" id="IPR028098">
    <property type="entry name" value="Glyco_trans_4-like_N"/>
</dbReference>
<protein>
    <submittedName>
        <fullName evidence="3">Glycosyltransferase family 4 protein</fullName>
        <ecNumber evidence="3">2.4.-.-</ecNumber>
    </submittedName>
</protein>
<evidence type="ECO:0000259" key="2">
    <source>
        <dbReference type="Pfam" id="PF13439"/>
    </source>
</evidence>
<proteinExistence type="predicted"/>
<gene>
    <name evidence="3" type="ORF">WOB96_03765</name>
</gene>
<evidence type="ECO:0000259" key="1">
    <source>
        <dbReference type="Pfam" id="PF00534"/>
    </source>
</evidence>
<name>A0ABU9D635_9PROT</name>
<dbReference type="Pfam" id="PF00534">
    <property type="entry name" value="Glycos_transf_1"/>
    <property type="match status" value="1"/>
</dbReference>
<dbReference type="InterPro" id="IPR001296">
    <property type="entry name" value="Glyco_trans_1"/>
</dbReference>
<keyword evidence="4" id="KW-1185">Reference proteome</keyword>
<feature type="domain" description="Glycosyltransferase subfamily 4-like N-terminal" evidence="2">
    <location>
        <begin position="17"/>
        <end position="175"/>
    </location>
</feature>
<accession>A0ABU9D635</accession>
<dbReference type="EMBL" id="JBBPCO010000002">
    <property type="protein sequence ID" value="MEK8088874.1"/>
    <property type="molecule type" value="Genomic_DNA"/>
</dbReference>
<dbReference type="Proteomes" id="UP001446205">
    <property type="component" value="Unassembled WGS sequence"/>
</dbReference>
<dbReference type="GO" id="GO:0016757">
    <property type="term" value="F:glycosyltransferase activity"/>
    <property type="evidence" value="ECO:0007669"/>
    <property type="project" value="UniProtKB-KW"/>
</dbReference>
<dbReference type="Gene3D" id="3.40.50.2000">
    <property type="entry name" value="Glycogen Phosphorylase B"/>
    <property type="match status" value="2"/>
</dbReference>
<dbReference type="EC" id="2.4.-.-" evidence="3"/>
<dbReference type="CDD" id="cd03801">
    <property type="entry name" value="GT4_PimA-like"/>
    <property type="match status" value="1"/>
</dbReference>
<dbReference type="Pfam" id="PF13439">
    <property type="entry name" value="Glyco_transf_4"/>
    <property type="match status" value="1"/>
</dbReference>
<keyword evidence="3" id="KW-0808">Transferase</keyword>
<dbReference type="PANTHER" id="PTHR45947:SF3">
    <property type="entry name" value="SULFOQUINOVOSYL TRANSFERASE SQD2"/>
    <property type="match status" value="1"/>
</dbReference>
<feature type="domain" description="Glycosyl transferase family 1" evidence="1">
    <location>
        <begin position="188"/>
        <end position="352"/>
    </location>
</feature>
<keyword evidence="3" id="KW-0328">Glycosyltransferase</keyword>
<reference evidence="3 4" key="1">
    <citation type="submission" date="2024-04" db="EMBL/GenBank/DDBJ databases">
        <authorList>
            <person name="Abashina T."/>
            <person name="Shaikin A."/>
        </authorList>
    </citation>
    <scope>NUCLEOTIDE SEQUENCE [LARGE SCALE GENOMIC DNA]</scope>
    <source>
        <strain evidence="3 4">AAFK</strain>
    </source>
</reference>
<dbReference type="PANTHER" id="PTHR45947">
    <property type="entry name" value="SULFOQUINOVOSYL TRANSFERASE SQD2"/>
    <property type="match status" value="1"/>
</dbReference>
<organism evidence="3 4">
    <name type="scientific">Thermithiobacillus plumbiphilus</name>
    <dbReference type="NCBI Taxonomy" id="1729899"/>
    <lineage>
        <taxon>Bacteria</taxon>
        <taxon>Pseudomonadati</taxon>
        <taxon>Pseudomonadota</taxon>
        <taxon>Acidithiobacillia</taxon>
        <taxon>Acidithiobacillales</taxon>
        <taxon>Thermithiobacillaceae</taxon>
        <taxon>Thermithiobacillus</taxon>
    </lineage>
</organism>
<dbReference type="RefSeq" id="WP_341369939.1">
    <property type="nucleotide sequence ID" value="NZ_JBBPCO010000002.1"/>
</dbReference>
<comment type="caution">
    <text evidence="3">The sequence shown here is derived from an EMBL/GenBank/DDBJ whole genome shotgun (WGS) entry which is preliminary data.</text>
</comment>